<dbReference type="PROSITE" id="PS00323">
    <property type="entry name" value="RIBOSOMAL_S19"/>
    <property type="match status" value="1"/>
</dbReference>
<dbReference type="PRINTS" id="PR00975">
    <property type="entry name" value="RIBOSOMALS19"/>
</dbReference>
<dbReference type="FunFam" id="3.30.860.10:FF:000001">
    <property type="entry name" value="30S ribosomal protein S19"/>
    <property type="match status" value="1"/>
</dbReference>
<dbReference type="InterPro" id="IPR002222">
    <property type="entry name" value="Ribosomal_uS19"/>
</dbReference>
<dbReference type="SUPFAM" id="SSF54570">
    <property type="entry name" value="Ribosomal protein S19"/>
    <property type="match status" value="1"/>
</dbReference>
<evidence type="ECO:0000256" key="2">
    <source>
        <dbReference type="ARBA" id="ARBA00022980"/>
    </source>
</evidence>
<dbReference type="PIRSF" id="PIRSF002144">
    <property type="entry name" value="Ribosomal_S19"/>
    <property type="match status" value="1"/>
</dbReference>
<accession>A0A0F7SW23</accession>
<proteinExistence type="inferred from homology"/>
<evidence type="ECO:0000313" key="6">
    <source>
        <dbReference type="EMBL" id="CED84944.1"/>
    </source>
</evidence>
<organism evidence="6">
    <name type="scientific">Phaffia rhodozyma</name>
    <name type="common">Yeast</name>
    <name type="synonym">Xanthophyllomyces dendrorhous</name>
    <dbReference type="NCBI Taxonomy" id="264483"/>
    <lineage>
        <taxon>Eukaryota</taxon>
        <taxon>Fungi</taxon>
        <taxon>Dikarya</taxon>
        <taxon>Basidiomycota</taxon>
        <taxon>Agaricomycotina</taxon>
        <taxon>Tremellomycetes</taxon>
        <taxon>Cystofilobasidiales</taxon>
        <taxon>Mrakiaceae</taxon>
        <taxon>Phaffia</taxon>
    </lineage>
</organism>
<dbReference type="Pfam" id="PF00203">
    <property type="entry name" value="Ribosomal_S19"/>
    <property type="match status" value="1"/>
</dbReference>
<keyword evidence="3 5" id="KW-0687">Ribonucleoprotein</keyword>
<evidence type="ECO:0000256" key="5">
    <source>
        <dbReference type="RuleBase" id="RU003485"/>
    </source>
</evidence>
<evidence type="ECO:0000256" key="4">
    <source>
        <dbReference type="ARBA" id="ARBA00044183"/>
    </source>
</evidence>
<dbReference type="InterPro" id="IPR020934">
    <property type="entry name" value="Ribosomal_uS19_CS"/>
</dbReference>
<name>A0A0F7SW23_PHARH</name>
<dbReference type="InterPro" id="IPR023575">
    <property type="entry name" value="Ribosomal_uS19_SF"/>
</dbReference>
<dbReference type="PANTHER" id="PTHR11880">
    <property type="entry name" value="RIBOSOMAL PROTEIN S19P FAMILY MEMBER"/>
    <property type="match status" value="1"/>
</dbReference>
<dbReference type="AlphaFoldDB" id="A0A0F7SW23"/>
<evidence type="ECO:0000256" key="1">
    <source>
        <dbReference type="ARBA" id="ARBA00007345"/>
    </source>
</evidence>
<dbReference type="EMBL" id="LN483332">
    <property type="protein sequence ID" value="CED84944.1"/>
    <property type="molecule type" value="Genomic_DNA"/>
</dbReference>
<dbReference type="GO" id="GO:0003735">
    <property type="term" value="F:structural constituent of ribosome"/>
    <property type="evidence" value="ECO:0007669"/>
    <property type="project" value="InterPro"/>
</dbReference>
<dbReference type="Gene3D" id="3.30.860.10">
    <property type="entry name" value="30s Ribosomal Protein S19, Chain A"/>
    <property type="match status" value="1"/>
</dbReference>
<evidence type="ECO:0000256" key="3">
    <source>
        <dbReference type="ARBA" id="ARBA00023274"/>
    </source>
</evidence>
<dbReference type="PANTHER" id="PTHR11880:SF8">
    <property type="entry name" value="SMALL RIBOSOMAL SUBUNIT PROTEIN US19M"/>
    <property type="match status" value="1"/>
</dbReference>
<keyword evidence="2 5" id="KW-0689">Ribosomal protein</keyword>
<dbReference type="GO" id="GO:0003723">
    <property type="term" value="F:RNA binding"/>
    <property type="evidence" value="ECO:0007669"/>
    <property type="project" value="InterPro"/>
</dbReference>
<reference evidence="6" key="1">
    <citation type="submission" date="2014-08" db="EMBL/GenBank/DDBJ databases">
        <authorList>
            <person name="Sharma Rahul"/>
            <person name="Thines Marco"/>
        </authorList>
    </citation>
    <scope>NUCLEOTIDE SEQUENCE</scope>
</reference>
<dbReference type="HAMAP" id="MF_00531">
    <property type="entry name" value="Ribosomal_uS19"/>
    <property type="match status" value="1"/>
</dbReference>
<protein>
    <recommendedName>
        <fullName evidence="4">Small ribosomal subunit protein uS19m</fullName>
    </recommendedName>
</protein>
<sequence>MIPTVSRMARSAWKGPYFPPFPNLAEHAKTMTPIRTQARNATIVPSFVGLKFEVHNGRRYLPVNVTEEMIGHKLGEFAHTRKDFTFRQTKNKGR</sequence>
<dbReference type="GO" id="GO:0005763">
    <property type="term" value="C:mitochondrial small ribosomal subunit"/>
    <property type="evidence" value="ECO:0007669"/>
    <property type="project" value="TreeGrafter"/>
</dbReference>
<dbReference type="GO" id="GO:0006412">
    <property type="term" value="P:translation"/>
    <property type="evidence" value="ECO:0007669"/>
    <property type="project" value="InterPro"/>
</dbReference>
<dbReference type="GO" id="GO:0000028">
    <property type="term" value="P:ribosomal small subunit assembly"/>
    <property type="evidence" value="ECO:0007669"/>
    <property type="project" value="TreeGrafter"/>
</dbReference>
<comment type="similarity">
    <text evidence="1 5">Belongs to the universal ribosomal protein uS19 family.</text>
</comment>